<feature type="compositionally biased region" description="Low complexity" evidence="1">
    <location>
        <begin position="62"/>
        <end position="72"/>
    </location>
</feature>
<dbReference type="Proteomes" id="UP001163266">
    <property type="component" value="Chromosome"/>
</dbReference>
<dbReference type="InterPro" id="IPR021735">
    <property type="entry name" value="DUF3306"/>
</dbReference>
<dbReference type="Pfam" id="PF11748">
    <property type="entry name" value="DUF3306"/>
    <property type="match status" value="1"/>
</dbReference>
<accession>A0ABY6MVB1</accession>
<feature type="compositionally biased region" description="Low complexity" evidence="1">
    <location>
        <begin position="41"/>
        <end position="50"/>
    </location>
</feature>
<evidence type="ECO:0000313" key="3">
    <source>
        <dbReference type="Proteomes" id="UP001163266"/>
    </source>
</evidence>
<protein>
    <submittedName>
        <fullName evidence="2">DUF3306 domain-containing protein</fullName>
    </submittedName>
</protein>
<sequence>MTAEENFFSRWARRKAQVARGEAPPEPQAPAEAGPPPQGPSAPADATAPAAPGPTPAPTPGGAPVCAPGAAEEPPPTMEDVERLTPTSDYSRFAREDVDEDVRRAAFRKLFSDPHFNRMDGLDVYIDDYSKPNPIPPAMLRKMVQSRLLGLFRDEDGTGQAGAGAEKPLPPAGSADGAVGQDVPQSGVASPTLPGDAPGLAVPHDEDAAVQLQPDDAARRPGTEPGPGVG</sequence>
<feature type="region of interest" description="Disordered" evidence="1">
    <location>
        <begin position="151"/>
        <end position="230"/>
    </location>
</feature>
<dbReference type="EMBL" id="CP110257">
    <property type="protein sequence ID" value="UZD55955.1"/>
    <property type="molecule type" value="Genomic_DNA"/>
</dbReference>
<feature type="region of interest" description="Disordered" evidence="1">
    <location>
        <begin position="1"/>
        <end position="97"/>
    </location>
</feature>
<dbReference type="RefSeq" id="WP_264893708.1">
    <property type="nucleotide sequence ID" value="NZ_CP110257.1"/>
</dbReference>
<evidence type="ECO:0000256" key="1">
    <source>
        <dbReference type="SAM" id="MobiDB-lite"/>
    </source>
</evidence>
<reference evidence="2" key="1">
    <citation type="submission" date="2022-10" db="EMBL/GenBank/DDBJ databases">
        <title>Complete genome sequence of Schlegelella aquatica LMG 23380.</title>
        <authorList>
            <person name="Musilova J."/>
            <person name="Kourilova X."/>
            <person name="Bezdicek M."/>
            <person name="Hermankova K."/>
            <person name="Obruca S."/>
            <person name="Sedlar K."/>
        </authorList>
    </citation>
    <scope>NUCLEOTIDE SEQUENCE</scope>
    <source>
        <strain evidence="2">LMG 23380</strain>
    </source>
</reference>
<proteinExistence type="predicted"/>
<feature type="compositionally biased region" description="Pro residues" evidence="1">
    <location>
        <begin position="51"/>
        <end position="61"/>
    </location>
</feature>
<evidence type="ECO:0000313" key="2">
    <source>
        <dbReference type="EMBL" id="UZD55955.1"/>
    </source>
</evidence>
<name>A0ABY6MVB1_9BURK</name>
<gene>
    <name evidence="2" type="ORF">OMP39_05075</name>
</gene>
<keyword evidence="3" id="KW-1185">Reference proteome</keyword>
<organism evidence="2 3">
    <name type="scientific">Caldimonas aquatica</name>
    <dbReference type="NCBI Taxonomy" id="376175"/>
    <lineage>
        <taxon>Bacteria</taxon>
        <taxon>Pseudomonadati</taxon>
        <taxon>Pseudomonadota</taxon>
        <taxon>Betaproteobacteria</taxon>
        <taxon>Burkholderiales</taxon>
        <taxon>Sphaerotilaceae</taxon>
        <taxon>Caldimonas</taxon>
    </lineage>
</organism>
<feature type="compositionally biased region" description="Pro residues" evidence="1">
    <location>
        <begin position="24"/>
        <end position="40"/>
    </location>
</feature>